<gene>
    <name evidence="2" type="primary">LOC142178247</name>
</gene>
<dbReference type="RefSeq" id="XP_075103676.1">
    <property type="nucleotide sequence ID" value="XM_075247575.1"/>
</dbReference>
<name>A0AC58U2J2_TOBAC</name>
<reference evidence="1" key="1">
    <citation type="journal article" date="2014" name="Nat. Commun.">
        <title>The tobacco genome sequence and its comparison with those of tomato and potato.</title>
        <authorList>
            <person name="Sierro N."/>
            <person name="Battey J.N."/>
            <person name="Ouadi S."/>
            <person name="Bakaher N."/>
            <person name="Bovet L."/>
            <person name="Willig A."/>
            <person name="Goepfert S."/>
            <person name="Peitsch M.C."/>
            <person name="Ivanov N.V."/>
        </authorList>
    </citation>
    <scope>NUCLEOTIDE SEQUENCE [LARGE SCALE GENOMIC DNA]</scope>
</reference>
<protein>
    <submittedName>
        <fullName evidence="2">Uncharacterized protein LOC142178247</fullName>
    </submittedName>
</protein>
<dbReference type="Proteomes" id="UP000790787">
    <property type="component" value="Chromosome 24"/>
</dbReference>
<organism evidence="1 2">
    <name type="scientific">Nicotiana tabacum</name>
    <name type="common">Common tobacco</name>
    <dbReference type="NCBI Taxonomy" id="4097"/>
    <lineage>
        <taxon>Eukaryota</taxon>
        <taxon>Viridiplantae</taxon>
        <taxon>Streptophyta</taxon>
        <taxon>Embryophyta</taxon>
        <taxon>Tracheophyta</taxon>
        <taxon>Spermatophyta</taxon>
        <taxon>Magnoliopsida</taxon>
        <taxon>eudicotyledons</taxon>
        <taxon>Gunneridae</taxon>
        <taxon>Pentapetalae</taxon>
        <taxon>asterids</taxon>
        <taxon>lamiids</taxon>
        <taxon>Solanales</taxon>
        <taxon>Solanaceae</taxon>
        <taxon>Nicotianoideae</taxon>
        <taxon>Nicotianeae</taxon>
        <taxon>Nicotiana</taxon>
    </lineage>
</organism>
<reference evidence="2" key="2">
    <citation type="submission" date="2025-08" db="UniProtKB">
        <authorList>
            <consortium name="RefSeq"/>
        </authorList>
    </citation>
    <scope>IDENTIFICATION</scope>
    <source>
        <tissue evidence="2">Leaf</tissue>
    </source>
</reference>
<keyword evidence="1" id="KW-1185">Reference proteome</keyword>
<evidence type="ECO:0000313" key="1">
    <source>
        <dbReference type="Proteomes" id="UP000790787"/>
    </source>
</evidence>
<sequence>MSFDLKNAGSTYMRAMMTLFHDMIHKEIKVYVDYIIIKSRKSLEHLDDLRKFFECLRRYDLNLNPAKCSFGVPAGKVLGFIKAIKGQALADHLAENPVDGDYEPLIIYFPDEEVLFAGEDIAESYPGWRMFFDGAANFKGVRVGAVLISESGQHYPVLAKIIFPCTNNMAEYEACILGIRMAVDMNIKYFLVIGDSDLLIHQVQGEWSTKNVKILSYLHCIKELCMKFTKIEFKHVPRIQNEFVDALTTLSFMIQHPDKNYIDPIEIEIKDQHAYYFHVNEEPDGKPWYHDIKKFLATLEYPKNATNGQK</sequence>
<evidence type="ECO:0000313" key="2">
    <source>
        <dbReference type="RefSeq" id="XP_075103676.1"/>
    </source>
</evidence>
<proteinExistence type="predicted"/>
<accession>A0AC58U2J2</accession>